<evidence type="ECO:0000313" key="3">
    <source>
        <dbReference type="EMBL" id="SNY65004.1"/>
    </source>
</evidence>
<gene>
    <name evidence="3" type="ORF">SAMN05421748_127109</name>
</gene>
<accession>A0A285JXF6</accession>
<keyword evidence="2" id="KW-0472">Membrane</keyword>
<keyword evidence="2" id="KW-1133">Transmembrane helix</keyword>
<dbReference type="AlphaFoldDB" id="A0A285JXF6"/>
<protein>
    <submittedName>
        <fullName evidence="3">Uncharacterized protein</fullName>
    </submittedName>
</protein>
<organism evidence="3 4">
    <name type="scientific">Paractinoplanes atraurantiacus</name>
    <dbReference type="NCBI Taxonomy" id="1036182"/>
    <lineage>
        <taxon>Bacteria</taxon>
        <taxon>Bacillati</taxon>
        <taxon>Actinomycetota</taxon>
        <taxon>Actinomycetes</taxon>
        <taxon>Micromonosporales</taxon>
        <taxon>Micromonosporaceae</taxon>
        <taxon>Paractinoplanes</taxon>
    </lineage>
</organism>
<keyword evidence="2" id="KW-0812">Transmembrane</keyword>
<feature type="region of interest" description="Disordered" evidence="1">
    <location>
        <begin position="16"/>
        <end position="39"/>
    </location>
</feature>
<keyword evidence="4" id="KW-1185">Reference proteome</keyword>
<feature type="compositionally biased region" description="Basic and acidic residues" evidence="1">
    <location>
        <begin position="16"/>
        <end position="28"/>
    </location>
</feature>
<dbReference type="EMBL" id="OBDY01000027">
    <property type="protein sequence ID" value="SNY65004.1"/>
    <property type="molecule type" value="Genomic_DNA"/>
</dbReference>
<evidence type="ECO:0000313" key="4">
    <source>
        <dbReference type="Proteomes" id="UP000219612"/>
    </source>
</evidence>
<sequence>MPEPDWMHWARLEQHTREQREQNQREMLRPVGSPGQGPGGRWISFPGGIVGVALACLVIVVVFGGRQLFSDNSAPTPAGTLAVVAPATLQGRPLNTDSQFDHGNNLTETRLSGIGGTTSVFSRVYGTSNDDLIIVGAAVGTYTDFSRTVDYVVDAVEGHGLGAYHSVDPGRFGGSAKCGGYIASGMNLGVCVWVDRGTVGEIVFYNSDAAQAGKALAATRGELEQTVG</sequence>
<name>A0A285JXF6_9ACTN</name>
<evidence type="ECO:0000256" key="1">
    <source>
        <dbReference type="SAM" id="MobiDB-lite"/>
    </source>
</evidence>
<dbReference type="OrthoDB" id="3868477at2"/>
<evidence type="ECO:0000256" key="2">
    <source>
        <dbReference type="SAM" id="Phobius"/>
    </source>
</evidence>
<dbReference type="Proteomes" id="UP000219612">
    <property type="component" value="Unassembled WGS sequence"/>
</dbReference>
<reference evidence="3 4" key="1">
    <citation type="submission" date="2017-09" db="EMBL/GenBank/DDBJ databases">
        <authorList>
            <person name="Ehlers B."/>
            <person name="Leendertz F.H."/>
        </authorList>
    </citation>
    <scope>NUCLEOTIDE SEQUENCE [LARGE SCALE GENOMIC DNA]</scope>
    <source>
        <strain evidence="3 4">CGMCC 4.6857</strain>
    </source>
</reference>
<proteinExistence type="predicted"/>
<feature type="transmembrane region" description="Helical" evidence="2">
    <location>
        <begin position="42"/>
        <end position="63"/>
    </location>
</feature>
<dbReference type="RefSeq" id="WP_097327230.1">
    <property type="nucleotide sequence ID" value="NZ_OBDY01000027.1"/>
</dbReference>